<evidence type="ECO:0000313" key="2">
    <source>
        <dbReference type="EMBL" id="WLV24410.1"/>
    </source>
</evidence>
<keyword evidence="1" id="KW-0175">Coiled coil</keyword>
<dbReference type="Pfam" id="PF07849">
    <property type="entry name" value="DUF1641"/>
    <property type="match status" value="1"/>
</dbReference>
<sequence>MAKPITNIEADPNVQQEEVIQDLEMLIQQVAENRKAIQESLAILTELQEVGILDALKAILSKRNEIGSIAMGQVNQPGAHHFIKNGLSILALLASIEPNQLQPIFGGLAGGLERATEQQGKKESGGVWGFYKAMKDPNVNASIQMLIRFLEGMGKHLNESANEAPHDGRE</sequence>
<protein>
    <submittedName>
        <fullName evidence="2">DUF1641 domain-containing protein</fullName>
    </submittedName>
</protein>
<dbReference type="EMBL" id="CP129113">
    <property type="protein sequence ID" value="WLV24410.1"/>
    <property type="molecule type" value="Genomic_DNA"/>
</dbReference>
<gene>
    <name evidence="2" type="ORF">QR721_12320</name>
</gene>
<proteinExistence type="predicted"/>
<dbReference type="Proteomes" id="UP001180087">
    <property type="component" value="Chromosome"/>
</dbReference>
<keyword evidence="3" id="KW-1185">Reference proteome</keyword>
<dbReference type="RefSeq" id="WP_348027403.1">
    <property type="nucleotide sequence ID" value="NZ_CP129113.1"/>
</dbReference>
<feature type="coiled-coil region" evidence="1">
    <location>
        <begin position="13"/>
        <end position="40"/>
    </location>
</feature>
<reference evidence="2" key="1">
    <citation type="submission" date="2023-06" db="EMBL/GenBank/DDBJ databases">
        <title>A Treasure from Seagulls: Isolation and Description of Aciduricobacillus qingdaonensis gen. nov., sp. nov., a Rare Obligately Uric Acid-utilizing Member in the Family Bacillaceae.</title>
        <authorList>
            <person name="Liu W."/>
            <person name="Wang B."/>
        </authorList>
    </citation>
    <scope>NUCLEOTIDE SEQUENCE</scope>
    <source>
        <strain evidence="2">44XB</strain>
    </source>
</reference>
<dbReference type="InterPro" id="IPR012440">
    <property type="entry name" value="DUF1641"/>
</dbReference>
<evidence type="ECO:0000313" key="3">
    <source>
        <dbReference type="Proteomes" id="UP001180087"/>
    </source>
</evidence>
<evidence type="ECO:0000256" key="1">
    <source>
        <dbReference type="SAM" id="Coils"/>
    </source>
</evidence>
<name>A0ABY9KV22_9BACI</name>
<organism evidence="2 3">
    <name type="scientific">Aciduricibacillus chroicocephali</name>
    <dbReference type="NCBI Taxonomy" id="3054939"/>
    <lineage>
        <taxon>Bacteria</taxon>
        <taxon>Bacillati</taxon>
        <taxon>Bacillota</taxon>
        <taxon>Bacilli</taxon>
        <taxon>Bacillales</taxon>
        <taxon>Bacillaceae</taxon>
        <taxon>Aciduricibacillus</taxon>
    </lineage>
</organism>
<dbReference type="PANTHER" id="PTHR38433">
    <property type="match status" value="1"/>
</dbReference>
<dbReference type="PANTHER" id="PTHR38433:SF1">
    <property type="entry name" value="DUF1641 DOMAIN-CONTAINING PROTEIN"/>
    <property type="match status" value="1"/>
</dbReference>
<accession>A0ABY9KV22</accession>